<feature type="region of interest" description="Disordered" evidence="1">
    <location>
        <begin position="22"/>
        <end position="60"/>
    </location>
</feature>
<dbReference type="STRING" id="441959.B8LUM6"/>
<dbReference type="RefSeq" id="XP_002341270.1">
    <property type="nucleotide sequence ID" value="XM_002341229.1"/>
</dbReference>
<dbReference type="EMBL" id="EQ962652">
    <property type="protein sequence ID" value="EED23883.1"/>
    <property type="molecule type" value="Genomic_DNA"/>
</dbReference>
<dbReference type="AlphaFoldDB" id="B8LUM6"/>
<dbReference type="PANTHER" id="PTHR37827">
    <property type="entry name" value="TUDOR DOMAIN-CONTAINING PROTEIN"/>
    <property type="match status" value="1"/>
</dbReference>
<proteinExistence type="predicted"/>
<reference evidence="3" key="1">
    <citation type="journal article" date="2015" name="Genome Announc.">
        <title>Genome sequence of the AIDS-associated pathogen Penicillium marneffei (ATCC18224) and its near taxonomic relative Talaromyces stipitatus (ATCC10500).</title>
        <authorList>
            <person name="Nierman W.C."/>
            <person name="Fedorova-Abrams N.D."/>
            <person name="Andrianopoulos A."/>
        </authorList>
    </citation>
    <scope>NUCLEOTIDE SEQUENCE [LARGE SCALE GENOMIC DNA]</scope>
    <source>
        <strain evidence="3">ATCC 10500 / CBS 375.48 / QM 6759 / NRRL 1006</strain>
    </source>
</reference>
<dbReference type="GeneID" id="8100165"/>
<name>B8LUM6_TALSN</name>
<dbReference type="OrthoDB" id="4850648at2759"/>
<protein>
    <recommendedName>
        <fullName evidence="4">HNH domain-containing protein</fullName>
    </recommendedName>
</protein>
<evidence type="ECO:0000313" key="2">
    <source>
        <dbReference type="EMBL" id="EED23883.1"/>
    </source>
</evidence>
<evidence type="ECO:0000256" key="1">
    <source>
        <dbReference type="SAM" id="MobiDB-lite"/>
    </source>
</evidence>
<feature type="compositionally biased region" description="Basic residues" evidence="1">
    <location>
        <begin position="29"/>
        <end position="39"/>
    </location>
</feature>
<dbReference type="HOGENOM" id="CLU_074184_0_0_1"/>
<dbReference type="PANTHER" id="PTHR37827:SF1">
    <property type="entry name" value="HNH DOMAIN-CONTAINING PROTEIN"/>
    <property type="match status" value="1"/>
</dbReference>
<dbReference type="eggNOG" id="ENOG502S89B">
    <property type="taxonomic scope" value="Eukaryota"/>
</dbReference>
<dbReference type="PhylomeDB" id="B8LUM6"/>
<gene>
    <name evidence="2" type="ORF">TSTA_072730</name>
</gene>
<keyword evidence="3" id="KW-1185">Reference proteome</keyword>
<feature type="compositionally biased region" description="Basic and acidic residues" evidence="1">
    <location>
        <begin position="40"/>
        <end position="60"/>
    </location>
</feature>
<evidence type="ECO:0000313" key="3">
    <source>
        <dbReference type="Proteomes" id="UP000001745"/>
    </source>
</evidence>
<accession>B8LUM6</accession>
<dbReference type="VEuPathDB" id="FungiDB:TSTA_072730"/>
<dbReference type="Proteomes" id="UP000001745">
    <property type="component" value="Unassembled WGS sequence"/>
</dbReference>
<dbReference type="InParanoid" id="B8LUM6"/>
<sequence length="259" mass="29364">MSDGGNNFEVFRECVSGVIVQKSQGGRKNSGKRRLKGKKRGDITKTSKDEQSSGGLEKQDPEELAEFIDFIVSEVFHALPETVQTLSYSKIQNDASLASRYSDATELTDSDMETLTATIPVSVSESLSVYGILPESMDITAAFLRPVLTDYITSVTAAPPAWATTKTEACEICERDWIPLSYHHLIPREVHTKALKRGWHEEFMLNSVAWLCRACHNFVHKMASNEELAREYYTIDRILERDDVQDWAKWVGRVRWKAR</sequence>
<dbReference type="OMA" id="WHDEWML"/>
<evidence type="ECO:0008006" key="4">
    <source>
        <dbReference type="Google" id="ProtNLM"/>
    </source>
</evidence>
<organism evidence="2 3">
    <name type="scientific">Talaromyces stipitatus (strain ATCC 10500 / CBS 375.48 / QM 6759 / NRRL 1006)</name>
    <name type="common">Penicillium stipitatum</name>
    <dbReference type="NCBI Taxonomy" id="441959"/>
    <lineage>
        <taxon>Eukaryota</taxon>
        <taxon>Fungi</taxon>
        <taxon>Dikarya</taxon>
        <taxon>Ascomycota</taxon>
        <taxon>Pezizomycotina</taxon>
        <taxon>Eurotiomycetes</taxon>
        <taxon>Eurotiomycetidae</taxon>
        <taxon>Eurotiales</taxon>
        <taxon>Trichocomaceae</taxon>
        <taxon>Talaromyces</taxon>
        <taxon>Talaromyces sect. Talaromyces</taxon>
    </lineage>
</organism>